<dbReference type="Proteomes" id="UP000001887">
    <property type="component" value="Chromosome"/>
</dbReference>
<name>D2R780_PIRSD</name>
<gene>
    <name evidence="1" type="ordered locus">Psta_0891</name>
</gene>
<protein>
    <submittedName>
        <fullName evidence="1">Uncharacterized protein</fullName>
    </submittedName>
</protein>
<accession>D2R780</accession>
<organism evidence="1 2">
    <name type="scientific">Pirellula staleyi (strain ATCC 27377 / DSM 6068 / ICPB 4128)</name>
    <name type="common">Pirella staleyi</name>
    <dbReference type="NCBI Taxonomy" id="530564"/>
    <lineage>
        <taxon>Bacteria</taxon>
        <taxon>Pseudomonadati</taxon>
        <taxon>Planctomycetota</taxon>
        <taxon>Planctomycetia</taxon>
        <taxon>Pirellulales</taxon>
        <taxon>Pirellulaceae</taxon>
        <taxon>Pirellula</taxon>
    </lineage>
</organism>
<dbReference type="KEGG" id="psl:Psta_0891"/>
<evidence type="ECO:0000313" key="2">
    <source>
        <dbReference type="Proteomes" id="UP000001887"/>
    </source>
</evidence>
<proteinExistence type="predicted"/>
<reference evidence="1 2" key="1">
    <citation type="journal article" date="2009" name="Stand. Genomic Sci.">
        <title>Complete genome sequence of Pirellula staleyi type strain (ATCC 27377).</title>
        <authorList>
            <person name="Clum A."/>
            <person name="Tindall B.J."/>
            <person name="Sikorski J."/>
            <person name="Ivanova N."/>
            <person name="Mavrommatis K."/>
            <person name="Lucas S."/>
            <person name="Glavina del Rio T."/>
            <person name="Nolan M."/>
            <person name="Chen F."/>
            <person name="Tice H."/>
            <person name="Pitluck S."/>
            <person name="Cheng J.F."/>
            <person name="Chertkov O."/>
            <person name="Brettin T."/>
            <person name="Han C."/>
            <person name="Detter J.C."/>
            <person name="Kuske C."/>
            <person name="Bruce D."/>
            <person name="Goodwin L."/>
            <person name="Ovchinikova G."/>
            <person name="Pati A."/>
            <person name="Mikhailova N."/>
            <person name="Chen A."/>
            <person name="Palaniappan K."/>
            <person name="Land M."/>
            <person name="Hauser L."/>
            <person name="Chang Y.J."/>
            <person name="Jeffries C.D."/>
            <person name="Chain P."/>
            <person name="Rohde M."/>
            <person name="Goker M."/>
            <person name="Bristow J."/>
            <person name="Eisen J.A."/>
            <person name="Markowitz V."/>
            <person name="Hugenholtz P."/>
            <person name="Kyrpides N.C."/>
            <person name="Klenk H.P."/>
            <person name="Lapidus A."/>
        </authorList>
    </citation>
    <scope>NUCLEOTIDE SEQUENCE [LARGE SCALE GENOMIC DNA]</scope>
    <source>
        <strain evidence="2">ATCC 27377 / DSM 6068 / ICPB 4128</strain>
    </source>
</reference>
<dbReference type="AlphaFoldDB" id="D2R780"/>
<keyword evidence="2" id="KW-1185">Reference proteome</keyword>
<dbReference type="HOGENOM" id="CLU_1936109_0_0_0"/>
<evidence type="ECO:0000313" key="1">
    <source>
        <dbReference type="EMBL" id="ADB15576.1"/>
    </source>
</evidence>
<dbReference type="EMBL" id="CP001848">
    <property type="protein sequence ID" value="ADB15576.1"/>
    <property type="molecule type" value="Genomic_DNA"/>
</dbReference>
<sequence>MITIFDRQPTTNRLPIGDLVLAIIKHLGINPSDQFEVIRIGGVGENIAAIESKLDDDKEVSMSAEDLLGLATSPVQFLDELHCANKTVSFGLQDATFLFVQAVDKVSENKIASTFQQVRFLADRSGEGYV</sequence>